<gene>
    <name evidence="2" type="ORF">F9L04_18665</name>
</gene>
<dbReference type="GO" id="GO:0043565">
    <property type="term" value="F:sequence-specific DNA binding"/>
    <property type="evidence" value="ECO:0007669"/>
    <property type="project" value="InterPro"/>
</dbReference>
<comment type="caution">
    <text evidence="2">The sequence shown here is derived from an EMBL/GenBank/DDBJ whole genome shotgun (WGS) entry which is preliminary data.</text>
</comment>
<dbReference type="GO" id="GO:0006313">
    <property type="term" value="P:DNA transposition"/>
    <property type="evidence" value="ECO:0007669"/>
    <property type="project" value="InterPro"/>
</dbReference>
<dbReference type="AlphaFoldDB" id="A0A6L3Z1U5"/>
<dbReference type="RefSeq" id="WP_151662845.1">
    <property type="nucleotide sequence ID" value="NZ_WBWN01000026.1"/>
</dbReference>
<dbReference type="NCBIfam" id="NF047595">
    <property type="entry name" value="IS66_ISRel24_TnpA"/>
    <property type="match status" value="1"/>
</dbReference>
<dbReference type="InterPro" id="IPR002514">
    <property type="entry name" value="Transposase_8"/>
</dbReference>
<dbReference type="PANTHER" id="PTHR37936">
    <property type="entry name" value="TRANSPOSASE INSC FOR INSERTION ELEMENT IS2A-RELATED"/>
    <property type="match status" value="1"/>
</dbReference>
<name>A0A6L3Z1U5_BRUAN</name>
<dbReference type="SUPFAM" id="SSF48295">
    <property type="entry name" value="TrpR-like"/>
    <property type="match status" value="1"/>
</dbReference>
<dbReference type="InterPro" id="IPR036388">
    <property type="entry name" value="WH-like_DNA-bd_sf"/>
</dbReference>
<dbReference type="PANTHER" id="PTHR37936:SF3">
    <property type="entry name" value="TRANSPOSASE INSC FOR INSERTION ELEMENT IS2A-RELATED"/>
    <property type="match status" value="1"/>
</dbReference>
<protein>
    <submittedName>
        <fullName evidence="2">Transposase</fullName>
    </submittedName>
</protein>
<proteinExistence type="inferred from homology"/>
<dbReference type="Gene3D" id="1.10.10.10">
    <property type="entry name" value="Winged helix-like DNA-binding domain superfamily/Winged helix DNA-binding domain"/>
    <property type="match status" value="1"/>
</dbReference>
<comment type="similarity">
    <text evidence="1">Belongs to the transposase 8 family.</text>
</comment>
<evidence type="ECO:0000313" key="3">
    <source>
        <dbReference type="Proteomes" id="UP000481876"/>
    </source>
</evidence>
<dbReference type="InterPro" id="IPR010921">
    <property type="entry name" value="Trp_repressor/repl_initiator"/>
</dbReference>
<dbReference type="EMBL" id="WBWS01000021">
    <property type="protein sequence ID" value="KAB2765570.1"/>
    <property type="molecule type" value="Genomic_DNA"/>
</dbReference>
<reference evidence="2 3" key="1">
    <citation type="submission" date="2019-09" db="EMBL/GenBank/DDBJ databases">
        <title>Taxonomic organization of the family Brucellaceae based on a phylogenomic approach.</title>
        <authorList>
            <person name="Leclercq S."/>
            <person name="Cloeckaert A."/>
            <person name="Zygmunt M.S."/>
        </authorList>
    </citation>
    <scope>NUCLEOTIDE SEQUENCE [LARGE SCALE GENOMIC DNA]</scope>
    <source>
        <strain evidence="2 3">LMG 3313</strain>
    </source>
</reference>
<evidence type="ECO:0000256" key="1">
    <source>
        <dbReference type="ARBA" id="ARBA00009964"/>
    </source>
</evidence>
<dbReference type="Proteomes" id="UP000481876">
    <property type="component" value="Unassembled WGS sequence"/>
</dbReference>
<dbReference type="Pfam" id="PF01527">
    <property type="entry name" value="HTH_Tnp_1"/>
    <property type="match status" value="1"/>
</dbReference>
<evidence type="ECO:0000313" key="2">
    <source>
        <dbReference type="EMBL" id="KAB2765570.1"/>
    </source>
</evidence>
<dbReference type="GO" id="GO:0004803">
    <property type="term" value="F:transposase activity"/>
    <property type="evidence" value="ECO:0007669"/>
    <property type="project" value="InterPro"/>
</dbReference>
<accession>A0A6L3Z1U5</accession>
<organism evidence="2 3">
    <name type="scientific">Brucella anthropi</name>
    <name type="common">Ochrobactrum anthropi</name>
    <dbReference type="NCBI Taxonomy" id="529"/>
    <lineage>
        <taxon>Bacteria</taxon>
        <taxon>Pseudomonadati</taxon>
        <taxon>Pseudomonadota</taxon>
        <taxon>Alphaproteobacteria</taxon>
        <taxon>Hyphomicrobiales</taxon>
        <taxon>Brucellaceae</taxon>
        <taxon>Brucella/Ochrobactrum group</taxon>
        <taxon>Brucella</taxon>
    </lineage>
</organism>
<sequence length="150" mass="15914">MVDGSDGFVGRLDIVDPRRGYRHWSTELKARIVAESLHPGARVVEVAQRYDLSANQLSYWRKQARDGHLILPAELMPSVPDAEGCEPAFVALSIADESEIPAVTSLMPETAAATAGIVTIEIGADLVVKVPGDVSVSRVAALVGAIRGLA</sequence>